<geneLocation type="plasmid" evidence="1 2">
    <name>unnamed1</name>
</geneLocation>
<keyword evidence="1" id="KW-0614">Plasmid</keyword>
<dbReference type="EMBL" id="CP151407">
    <property type="protein sequence ID" value="WZJ23462.1"/>
    <property type="molecule type" value="Genomic_DNA"/>
</dbReference>
<accession>A0ABZ2XNJ9</accession>
<gene>
    <name evidence="1" type="ORF">AADV58_17040</name>
</gene>
<reference evidence="1 2" key="1">
    <citation type="submission" date="2024-04" db="EMBL/GenBank/DDBJ databases">
        <title>Dissimilatory iodate-reducing microorganisms contribute to the enrichment of iodine in groundwater.</title>
        <authorList>
            <person name="Jiang Z."/>
        </authorList>
    </citation>
    <scope>NUCLEOTIDE SEQUENCE [LARGE SCALE GENOMIC DNA]</scope>
    <source>
        <strain evidence="1 2">NCP973</strain>
        <plasmid evidence="1 2">unnamed1</plasmid>
    </source>
</reference>
<protein>
    <recommendedName>
        <fullName evidence="3">Tyr recombinase domain-containing protein</fullName>
    </recommendedName>
</protein>
<evidence type="ECO:0000313" key="1">
    <source>
        <dbReference type="EMBL" id="WZJ23462.1"/>
    </source>
</evidence>
<sequence length="910" mass="102669">MKVENLDTSHRGKHGGTINLQRVVDISPRFASDVARAIETYRADPDRWQVKPATVRTFLSRFLPALPEVAAALEPEHLSALARDGLAALSIEAVWADLEGKSLTLPGPKPQRGNSTARTFNFLYSIHKNEPGLLPPSILRLRFGTSDVGDLYRVSPSFLLYFKQLILSLDAKEELPSTAMAVKHHSYAILALLVRNVAAVAALKAHGLDAFEKESALLDKVMEEVRTWQSPTALEAVLEQHDPVRWGRKLVLVHGHTADLTETYNLSPTLFGDLKRFGNLLSATPLKGRKPQSFKDKLTAVQRAIHDCYPYLSDQDAVALKKQGVCVFIANDLRLLRWLSGETRVEARTFTSIKDLIEQLFLEVPRWTEISLPYRLTFDNEFSARPTYCDYGPIREISVKLYDDMAAFLYEQKQSIDQKSYNSTTVYHQFTQFKAVMMLAKESLSAEHLVLLATHGMKAFDLPGHKLQKALWLFLQNTAKTGVLTTSTAYTYKSSVTWFLDKFGFHVVEAFPITQTKTAKHLKRLNTDDYYSAEQCREIAYHIECGLLDAETPDDFKAVLLLGRILLKTGWNLAPTLGIECDDIVRAPSALNPNGTVTVVLQKARAGYRTDGYTFSDPETNAAAMKSAVADLMMVRDTLTTSLRESLPLDNPFRTYVFLVDREGLGVERLGANAAKTLTYYLERRGSSLTFDTKKIRKGGVNHLYREVQKDLQAYEAAAKHNFETFESHYYRIDENQSRYTLGKAVDVMGKYFTGKEIAKEIVIITEPSLDMQHTPVGECASSGNEAEIDRYNKDHKKLHAEKGVASRVCADFLSCVWCKYFRLVADPEHAWKLLSYREYLLSSMESSTLEGDETDDQQFHIEILRNRVSEMLERLSKISPGVTEQGEELLRNRGMHPDWSFALADAPMQ</sequence>
<evidence type="ECO:0008006" key="3">
    <source>
        <dbReference type="Google" id="ProtNLM"/>
    </source>
</evidence>
<evidence type="ECO:0000313" key="2">
    <source>
        <dbReference type="Proteomes" id="UP001479520"/>
    </source>
</evidence>
<keyword evidence="2" id="KW-1185">Reference proteome</keyword>
<organism evidence="1 2">
    <name type="scientific">Azonexus hydrophilus</name>
    <dbReference type="NCBI Taxonomy" id="418702"/>
    <lineage>
        <taxon>Bacteria</taxon>
        <taxon>Pseudomonadati</taxon>
        <taxon>Pseudomonadota</taxon>
        <taxon>Betaproteobacteria</taxon>
        <taxon>Rhodocyclales</taxon>
        <taxon>Azonexaceae</taxon>
        <taxon>Azonexus</taxon>
    </lineage>
</organism>
<name>A0ABZ2XNJ9_9RHOO</name>
<dbReference type="Proteomes" id="UP001479520">
    <property type="component" value="Plasmid unnamed1"/>
</dbReference>
<dbReference type="RefSeq" id="WP_152091028.1">
    <property type="nucleotide sequence ID" value="NZ_CP151407.1"/>
</dbReference>
<proteinExistence type="predicted"/>